<keyword evidence="1" id="KW-0472">Membrane</keyword>
<keyword evidence="1" id="KW-0812">Transmembrane</keyword>
<organism evidence="2 3">
    <name type="scientific">Myodes glareolus</name>
    <name type="common">Bank vole</name>
    <name type="synonym">Clethrionomys glareolus</name>
    <dbReference type="NCBI Taxonomy" id="447135"/>
    <lineage>
        <taxon>Eukaryota</taxon>
        <taxon>Metazoa</taxon>
        <taxon>Chordata</taxon>
        <taxon>Craniata</taxon>
        <taxon>Vertebrata</taxon>
        <taxon>Euteleostomi</taxon>
        <taxon>Mammalia</taxon>
        <taxon>Eutheria</taxon>
        <taxon>Euarchontoglires</taxon>
        <taxon>Glires</taxon>
        <taxon>Rodentia</taxon>
        <taxon>Myomorpha</taxon>
        <taxon>Muroidea</taxon>
        <taxon>Cricetidae</taxon>
        <taxon>Arvicolinae</taxon>
        <taxon>Myodes</taxon>
    </lineage>
</organism>
<keyword evidence="1" id="KW-1133">Transmembrane helix</keyword>
<evidence type="ECO:0000313" key="2">
    <source>
        <dbReference type="EMBL" id="KAK7795494.1"/>
    </source>
</evidence>
<dbReference type="EMBL" id="JBBHLL010002256">
    <property type="protein sequence ID" value="KAK7795494.1"/>
    <property type="molecule type" value="Genomic_DNA"/>
</dbReference>
<proteinExistence type="predicted"/>
<evidence type="ECO:0000313" key="3">
    <source>
        <dbReference type="Proteomes" id="UP001488838"/>
    </source>
</evidence>
<name>A0AAW0H1G9_MYOGA</name>
<feature type="transmembrane region" description="Helical" evidence="1">
    <location>
        <begin position="28"/>
        <end position="50"/>
    </location>
</feature>
<dbReference type="AlphaFoldDB" id="A0AAW0H1G9"/>
<comment type="caution">
    <text evidence="2">The sequence shown here is derived from an EMBL/GenBank/DDBJ whole genome shotgun (WGS) entry which is preliminary data.</text>
</comment>
<feature type="non-terminal residue" evidence="2">
    <location>
        <position position="121"/>
    </location>
</feature>
<gene>
    <name evidence="2" type="ORF">U0070_005754</name>
</gene>
<accession>A0AAW0H1G9</accession>
<reference evidence="2 3" key="1">
    <citation type="journal article" date="2023" name="bioRxiv">
        <title>Conserved and derived expression patterns and positive selection on dental genes reveal complex evolutionary context of ever-growing rodent molars.</title>
        <authorList>
            <person name="Calamari Z.T."/>
            <person name="Song A."/>
            <person name="Cohen E."/>
            <person name="Akter M."/>
            <person name="Roy R.D."/>
            <person name="Hallikas O."/>
            <person name="Christensen M.M."/>
            <person name="Li P."/>
            <person name="Marangoni P."/>
            <person name="Jernvall J."/>
            <person name="Klein O.D."/>
        </authorList>
    </citation>
    <scope>NUCLEOTIDE SEQUENCE [LARGE SCALE GENOMIC DNA]</scope>
    <source>
        <strain evidence="2">V071</strain>
    </source>
</reference>
<evidence type="ECO:0000256" key="1">
    <source>
        <dbReference type="SAM" id="Phobius"/>
    </source>
</evidence>
<dbReference type="Proteomes" id="UP001488838">
    <property type="component" value="Unassembled WGS sequence"/>
</dbReference>
<keyword evidence="3" id="KW-1185">Reference proteome</keyword>
<protein>
    <submittedName>
        <fullName evidence="2">Uncharacterized protein</fullName>
    </submittedName>
</protein>
<sequence length="121" mass="13441">MDSNISTWETTITAPNGSFYFYYSHCEIMYQATLYLSLIFAMVGIAGNAIEDKHLNDICGQHAASYLATTWANCLPVLSPKREQDALPCGKSKAPTQLHPDLERGRLYGDIQDIQQCGYGT</sequence>